<dbReference type="Proteomes" id="UP000053573">
    <property type="component" value="Unassembled WGS sequence"/>
</dbReference>
<evidence type="ECO:0000313" key="3">
    <source>
        <dbReference type="Proteomes" id="UP000053573"/>
    </source>
</evidence>
<name>A0A0H1BHM4_9EURO</name>
<organism evidence="2 3">
    <name type="scientific">Blastomyces silverae</name>
    <dbReference type="NCBI Taxonomy" id="2060906"/>
    <lineage>
        <taxon>Eukaryota</taxon>
        <taxon>Fungi</taxon>
        <taxon>Dikarya</taxon>
        <taxon>Ascomycota</taxon>
        <taxon>Pezizomycotina</taxon>
        <taxon>Eurotiomycetes</taxon>
        <taxon>Eurotiomycetidae</taxon>
        <taxon>Onygenales</taxon>
        <taxon>Ajellomycetaceae</taxon>
        <taxon>Blastomyces</taxon>
    </lineage>
</organism>
<feature type="compositionally biased region" description="Polar residues" evidence="1">
    <location>
        <begin position="119"/>
        <end position="130"/>
    </location>
</feature>
<evidence type="ECO:0000313" key="2">
    <source>
        <dbReference type="EMBL" id="KLJ08686.1"/>
    </source>
</evidence>
<sequence>TSVNLPPLLTILDRRPPCLPFPSTTTAPPPGEEESNPSLTLARSPTPALQTLKYTQTQSRRLPGRRRERGLYPPSIPPPATSMKESPHGCFSVSINQGCWRLFASLSASSSPSSSGVSRQNQRTLHTSPP</sequence>
<protein>
    <submittedName>
        <fullName evidence="2">Uncharacterized protein</fullName>
    </submittedName>
</protein>
<feature type="region of interest" description="Disordered" evidence="1">
    <location>
        <begin position="1"/>
        <end position="88"/>
    </location>
</feature>
<dbReference type="EMBL" id="LDEV01002550">
    <property type="protein sequence ID" value="KLJ08686.1"/>
    <property type="molecule type" value="Genomic_DNA"/>
</dbReference>
<keyword evidence="3" id="KW-1185">Reference proteome</keyword>
<feature type="compositionally biased region" description="Polar residues" evidence="1">
    <location>
        <begin position="36"/>
        <end position="59"/>
    </location>
</feature>
<feature type="compositionally biased region" description="Low complexity" evidence="1">
    <location>
        <begin position="107"/>
        <end position="118"/>
    </location>
</feature>
<gene>
    <name evidence="2" type="ORF">EMPG_15890</name>
</gene>
<accession>A0A0H1BHM4</accession>
<feature type="region of interest" description="Disordered" evidence="1">
    <location>
        <begin position="107"/>
        <end position="130"/>
    </location>
</feature>
<comment type="caution">
    <text evidence="2">The sequence shown here is derived from an EMBL/GenBank/DDBJ whole genome shotgun (WGS) entry which is preliminary data.</text>
</comment>
<proteinExistence type="predicted"/>
<feature type="non-terminal residue" evidence="2">
    <location>
        <position position="130"/>
    </location>
</feature>
<reference evidence="3" key="1">
    <citation type="journal article" date="2015" name="PLoS Genet.">
        <title>The dynamic genome and transcriptome of the human fungal pathogen Blastomyces and close relative Emmonsia.</title>
        <authorList>
            <person name="Munoz J.F."/>
            <person name="Gauthier G.M."/>
            <person name="Desjardins C.A."/>
            <person name="Gallo J.E."/>
            <person name="Holder J."/>
            <person name="Sullivan T.D."/>
            <person name="Marty A.J."/>
            <person name="Carmen J.C."/>
            <person name="Chen Z."/>
            <person name="Ding L."/>
            <person name="Gujja S."/>
            <person name="Magrini V."/>
            <person name="Misas E."/>
            <person name="Mitreva M."/>
            <person name="Priest M."/>
            <person name="Saif S."/>
            <person name="Whiston E.A."/>
            <person name="Young S."/>
            <person name="Zeng Q."/>
            <person name="Goldman W.E."/>
            <person name="Mardis E.R."/>
            <person name="Taylor J.W."/>
            <person name="McEwen J.G."/>
            <person name="Clay O.K."/>
            <person name="Klein B.S."/>
            <person name="Cuomo C.A."/>
        </authorList>
    </citation>
    <scope>NUCLEOTIDE SEQUENCE [LARGE SCALE GENOMIC DNA]</scope>
    <source>
        <strain evidence="3">UAMH 139</strain>
    </source>
</reference>
<evidence type="ECO:0000256" key="1">
    <source>
        <dbReference type="SAM" id="MobiDB-lite"/>
    </source>
</evidence>
<dbReference type="AlphaFoldDB" id="A0A0H1BHM4"/>
<feature type="non-terminal residue" evidence="2">
    <location>
        <position position="1"/>
    </location>
</feature>